<organism evidence="2 3">
    <name type="scientific">Elysia marginata</name>
    <dbReference type="NCBI Taxonomy" id="1093978"/>
    <lineage>
        <taxon>Eukaryota</taxon>
        <taxon>Metazoa</taxon>
        <taxon>Spiralia</taxon>
        <taxon>Lophotrochozoa</taxon>
        <taxon>Mollusca</taxon>
        <taxon>Gastropoda</taxon>
        <taxon>Heterobranchia</taxon>
        <taxon>Euthyneura</taxon>
        <taxon>Panpulmonata</taxon>
        <taxon>Sacoglossa</taxon>
        <taxon>Placobranchoidea</taxon>
        <taxon>Plakobranchidae</taxon>
        <taxon>Elysia</taxon>
    </lineage>
</organism>
<comment type="caution">
    <text evidence="2">The sequence shown here is derived from an EMBL/GenBank/DDBJ whole genome shotgun (WGS) entry which is preliminary data.</text>
</comment>
<accession>A0AAV4JVR5</accession>
<dbReference type="AlphaFoldDB" id="A0AAV4JVR5"/>
<sequence>MSIIKQIIDNHNKKTLNKIIAGDTSTVNNKNVQLQKQNHMPTQRQRRPLSEYSLSSDRHTRKQNNKETNTSIRIAENPFKTKYSQHNSGFRLEHKQCAAQRRDTRKVPLLLSKSHSLYI</sequence>
<feature type="region of interest" description="Disordered" evidence="1">
    <location>
        <begin position="28"/>
        <end position="78"/>
    </location>
</feature>
<evidence type="ECO:0000313" key="2">
    <source>
        <dbReference type="EMBL" id="GFS26431.1"/>
    </source>
</evidence>
<feature type="compositionally biased region" description="Low complexity" evidence="1">
    <location>
        <begin position="28"/>
        <end position="38"/>
    </location>
</feature>
<evidence type="ECO:0000313" key="3">
    <source>
        <dbReference type="Proteomes" id="UP000762676"/>
    </source>
</evidence>
<reference evidence="2 3" key="1">
    <citation type="journal article" date="2021" name="Elife">
        <title>Chloroplast acquisition without the gene transfer in kleptoplastic sea slugs, Plakobranchus ocellatus.</title>
        <authorList>
            <person name="Maeda T."/>
            <person name="Takahashi S."/>
            <person name="Yoshida T."/>
            <person name="Shimamura S."/>
            <person name="Takaki Y."/>
            <person name="Nagai Y."/>
            <person name="Toyoda A."/>
            <person name="Suzuki Y."/>
            <person name="Arimoto A."/>
            <person name="Ishii H."/>
            <person name="Satoh N."/>
            <person name="Nishiyama T."/>
            <person name="Hasebe M."/>
            <person name="Maruyama T."/>
            <person name="Minagawa J."/>
            <person name="Obokata J."/>
            <person name="Shigenobu S."/>
        </authorList>
    </citation>
    <scope>NUCLEOTIDE SEQUENCE [LARGE SCALE GENOMIC DNA]</scope>
</reference>
<name>A0AAV4JVR5_9GAST</name>
<evidence type="ECO:0000256" key="1">
    <source>
        <dbReference type="SAM" id="MobiDB-lite"/>
    </source>
</evidence>
<keyword evidence="3" id="KW-1185">Reference proteome</keyword>
<gene>
    <name evidence="2" type="ORF">ElyMa_007053800</name>
</gene>
<dbReference type="EMBL" id="BMAT01014117">
    <property type="protein sequence ID" value="GFS26431.1"/>
    <property type="molecule type" value="Genomic_DNA"/>
</dbReference>
<proteinExistence type="predicted"/>
<dbReference type="Proteomes" id="UP000762676">
    <property type="component" value="Unassembled WGS sequence"/>
</dbReference>
<protein>
    <submittedName>
        <fullName evidence="2">Uncharacterized protein</fullName>
    </submittedName>
</protein>